<keyword evidence="2" id="KW-1185">Reference proteome</keyword>
<evidence type="ECO:0000313" key="1">
    <source>
        <dbReference type="EMBL" id="BDG04951.1"/>
    </source>
</evidence>
<accession>A0ABM7WZI2</accession>
<dbReference type="EMBL" id="AP025591">
    <property type="protein sequence ID" value="BDG04951.1"/>
    <property type="molecule type" value="Genomic_DNA"/>
</dbReference>
<sequence>MTRPEVQAALDRLADEREGIRGRDVVAPENPGRASREARLLEIEAEVAAIEAAVEPEPPPVRVTLSGVPERASLSSQITGSVIAQNDGDLNVAVAEVRTWGEVVARIIAEVEVPCPPSPHSSPAITPAAVFSERGVPPPQIEPGETWRWSFSVSFIAPRSPPALIYRIGASVRFTDGTVVEAEPVRMRVNPPA</sequence>
<protein>
    <submittedName>
        <fullName evidence="1">Uncharacterized protein</fullName>
    </submittedName>
</protein>
<evidence type="ECO:0000313" key="2">
    <source>
        <dbReference type="Proteomes" id="UP001162891"/>
    </source>
</evidence>
<dbReference type="Proteomes" id="UP001162891">
    <property type="component" value="Chromosome"/>
</dbReference>
<proteinExistence type="predicted"/>
<organism evidence="1 2">
    <name type="scientific">Anaeromyxobacter oryzae</name>
    <dbReference type="NCBI Taxonomy" id="2918170"/>
    <lineage>
        <taxon>Bacteria</taxon>
        <taxon>Pseudomonadati</taxon>
        <taxon>Myxococcota</taxon>
        <taxon>Myxococcia</taxon>
        <taxon>Myxococcales</taxon>
        <taxon>Cystobacterineae</taxon>
        <taxon>Anaeromyxobacteraceae</taxon>
        <taxon>Anaeromyxobacter</taxon>
    </lineage>
</organism>
<name>A0ABM7WZI2_9BACT</name>
<reference evidence="2" key="1">
    <citation type="journal article" date="2022" name="Int. J. Syst. Evol. Microbiol.">
        <title>Anaeromyxobacter oryzae sp. nov., Anaeromyxobacter diazotrophicus sp. nov. and Anaeromyxobacter paludicola sp. nov., isolated from paddy soils.</title>
        <authorList>
            <person name="Itoh H."/>
            <person name="Xu Z."/>
            <person name="Mise K."/>
            <person name="Masuda Y."/>
            <person name="Ushijima N."/>
            <person name="Hayakawa C."/>
            <person name="Shiratori Y."/>
            <person name="Senoo K."/>
        </authorList>
    </citation>
    <scope>NUCLEOTIDE SEQUENCE [LARGE SCALE GENOMIC DNA]</scope>
    <source>
        <strain evidence="2">Red232</strain>
    </source>
</reference>
<gene>
    <name evidence="1" type="ORF">AMOR_39470</name>
</gene>
<dbReference type="RefSeq" id="WP_248353466.1">
    <property type="nucleotide sequence ID" value="NZ_AP025591.1"/>
</dbReference>